<dbReference type="AlphaFoldDB" id="A0A372GIS3"/>
<evidence type="ECO:0008006" key="4">
    <source>
        <dbReference type="Google" id="ProtNLM"/>
    </source>
</evidence>
<protein>
    <recommendedName>
        <fullName evidence="4">Lipoprotein</fullName>
    </recommendedName>
</protein>
<dbReference type="OrthoDB" id="3482166at2"/>
<dbReference type="RefSeq" id="WP_117399137.1">
    <property type="nucleotide sequence ID" value="NZ_QVNQ01000003.1"/>
</dbReference>
<dbReference type="Proteomes" id="UP000262882">
    <property type="component" value="Unassembled WGS sequence"/>
</dbReference>
<feature type="chain" id="PRO_5016968439" description="Lipoprotein" evidence="1">
    <location>
        <begin position="25"/>
        <end position="115"/>
    </location>
</feature>
<reference evidence="2 3" key="1">
    <citation type="submission" date="2018-08" db="EMBL/GenBank/DDBJ databases">
        <title>Actinomadura spongicola sp. nov., isolated from marine sponge Leucetta chagosensis.</title>
        <authorList>
            <person name="Li L."/>
            <person name="Lin H.W."/>
        </authorList>
    </citation>
    <scope>NUCLEOTIDE SEQUENCE [LARGE SCALE GENOMIC DNA]</scope>
    <source>
        <strain evidence="2 3">LHW52907</strain>
    </source>
</reference>
<keyword evidence="1" id="KW-0732">Signal</keyword>
<dbReference type="PROSITE" id="PS51257">
    <property type="entry name" value="PROKAR_LIPOPROTEIN"/>
    <property type="match status" value="1"/>
</dbReference>
<dbReference type="EMBL" id="QVNQ01000003">
    <property type="protein sequence ID" value="RFS85274.1"/>
    <property type="molecule type" value="Genomic_DNA"/>
</dbReference>
<evidence type="ECO:0000256" key="1">
    <source>
        <dbReference type="SAM" id="SignalP"/>
    </source>
</evidence>
<gene>
    <name evidence="2" type="ORF">D0T12_09475</name>
</gene>
<evidence type="ECO:0000313" key="2">
    <source>
        <dbReference type="EMBL" id="RFS85274.1"/>
    </source>
</evidence>
<accession>A0A372GIS3</accession>
<keyword evidence="3" id="KW-1185">Reference proteome</keyword>
<proteinExistence type="predicted"/>
<organism evidence="2 3">
    <name type="scientific">Actinomadura spongiicola</name>
    <dbReference type="NCBI Taxonomy" id="2303421"/>
    <lineage>
        <taxon>Bacteria</taxon>
        <taxon>Bacillati</taxon>
        <taxon>Actinomycetota</taxon>
        <taxon>Actinomycetes</taxon>
        <taxon>Streptosporangiales</taxon>
        <taxon>Thermomonosporaceae</taxon>
        <taxon>Actinomadura</taxon>
    </lineage>
</organism>
<name>A0A372GIS3_9ACTN</name>
<evidence type="ECO:0000313" key="3">
    <source>
        <dbReference type="Proteomes" id="UP000262882"/>
    </source>
</evidence>
<comment type="caution">
    <text evidence="2">The sequence shown here is derived from an EMBL/GenBank/DDBJ whole genome shotgun (WGS) entry which is preliminary data.</text>
</comment>
<sequence length="115" mass="11584">MTSIAVRRKLAVLPFVVLPLGAVAACSGEGTNSTTDCSVNACTVTFDRGVDASASILGIKAELVKVEGQMVTLKVAGQTVTVPMGEGEQAEGFDVSVQSVTQDKVVVKISAGGGG</sequence>
<feature type="signal peptide" evidence="1">
    <location>
        <begin position="1"/>
        <end position="24"/>
    </location>
</feature>